<accession>A0A4Z1ISE9</accession>
<sequence length="81" mass="9252">MNPNLVRKCLLNPKLEGSGAVKEEESMLSSSGSFEHNIAPMEGVRRENMRSTESILPVSDRRQGGETVDTERRRMKGWYVW</sequence>
<protein>
    <submittedName>
        <fullName evidence="2">Uncharacterized protein</fullName>
    </submittedName>
</protein>
<comment type="caution">
    <text evidence="2">The sequence shown here is derived from an EMBL/GenBank/DDBJ whole genome shotgun (WGS) entry which is preliminary data.</text>
</comment>
<feature type="region of interest" description="Disordered" evidence="1">
    <location>
        <begin position="20"/>
        <end position="69"/>
    </location>
</feature>
<proteinExistence type="predicted"/>
<keyword evidence="3" id="KW-1185">Reference proteome</keyword>
<dbReference type="Proteomes" id="UP000297527">
    <property type="component" value="Unassembled WGS sequence"/>
</dbReference>
<reference evidence="2 3" key="1">
    <citation type="submission" date="2017-12" db="EMBL/GenBank/DDBJ databases">
        <title>Comparative genomics of Botrytis spp.</title>
        <authorList>
            <person name="Valero-Jimenez C.A."/>
            <person name="Tapia P."/>
            <person name="Veloso J."/>
            <person name="Silva-Moreno E."/>
            <person name="Staats M."/>
            <person name="Valdes J.H."/>
            <person name="Van Kan J.A.L."/>
        </authorList>
    </citation>
    <scope>NUCLEOTIDE SEQUENCE [LARGE SCALE GENOMIC DNA]</scope>
    <source>
        <strain evidence="2 3">MUCL11595</strain>
    </source>
</reference>
<organism evidence="2 3">
    <name type="scientific">Botryotinia convoluta</name>
    <dbReference type="NCBI Taxonomy" id="54673"/>
    <lineage>
        <taxon>Eukaryota</taxon>
        <taxon>Fungi</taxon>
        <taxon>Dikarya</taxon>
        <taxon>Ascomycota</taxon>
        <taxon>Pezizomycotina</taxon>
        <taxon>Leotiomycetes</taxon>
        <taxon>Helotiales</taxon>
        <taxon>Sclerotiniaceae</taxon>
        <taxon>Botryotinia</taxon>
    </lineage>
</organism>
<evidence type="ECO:0000313" key="3">
    <source>
        <dbReference type="Proteomes" id="UP000297527"/>
    </source>
</evidence>
<evidence type="ECO:0000256" key="1">
    <source>
        <dbReference type="SAM" id="MobiDB-lite"/>
    </source>
</evidence>
<dbReference type="AlphaFoldDB" id="A0A4Z1ISE9"/>
<dbReference type="EMBL" id="PQXN01000043">
    <property type="protein sequence ID" value="TGO59597.1"/>
    <property type="molecule type" value="Genomic_DNA"/>
</dbReference>
<feature type="compositionally biased region" description="Basic and acidic residues" evidence="1">
    <location>
        <begin position="59"/>
        <end position="69"/>
    </location>
</feature>
<evidence type="ECO:0000313" key="2">
    <source>
        <dbReference type="EMBL" id="TGO59597.1"/>
    </source>
</evidence>
<gene>
    <name evidence="2" type="ORF">BCON_0043g00190</name>
</gene>
<name>A0A4Z1ISE9_9HELO</name>